<feature type="chain" id="PRO_5022206460" evidence="1">
    <location>
        <begin position="23"/>
        <end position="241"/>
    </location>
</feature>
<keyword evidence="1" id="KW-0732">Signal</keyword>
<dbReference type="RefSeq" id="WP_146857890.1">
    <property type="nucleotide sequence ID" value="NZ_BKAU01000001.1"/>
</dbReference>
<dbReference type="PROSITE" id="PS51257">
    <property type="entry name" value="PROKAR_LIPOPROTEIN"/>
    <property type="match status" value="1"/>
</dbReference>
<dbReference type="EMBL" id="BKAU01000001">
    <property type="protein sequence ID" value="GEP94419.1"/>
    <property type="molecule type" value="Genomic_DNA"/>
</dbReference>
<keyword evidence="4" id="KW-1185">Reference proteome</keyword>
<evidence type="ECO:0000313" key="4">
    <source>
        <dbReference type="Proteomes" id="UP000321436"/>
    </source>
</evidence>
<evidence type="ECO:0000256" key="1">
    <source>
        <dbReference type="SAM" id="SignalP"/>
    </source>
</evidence>
<keyword evidence="3" id="KW-0378">Hydrolase</keyword>
<dbReference type="GO" id="GO:0016787">
    <property type="term" value="F:hydrolase activity"/>
    <property type="evidence" value="ECO:0007669"/>
    <property type="project" value="UniProtKB-KW"/>
</dbReference>
<dbReference type="Pfam" id="PF06439">
    <property type="entry name" value="3keto-disac_hyd"/>
    <property type="match status" value="1"/>
</dbReference>
<gene>
    <name evidence="3" type="ORF">CCY01nite_06790</name>
</gene>
<feature type="domain" description="3-keto-alpha-glucoside-1,2-lyase/3-keto-2-hydroxy-glucal hydratase" evidence="2">
    <location>
        <begin position="37"/>
        <end position="239"/>
    </location>
</feature>
<accession>A0A512RFD1</accession>
<reference evidence="3 4" key="1">
    <citation type="submission" date="2019-07" db="EMBL/GenBank/DDBJ databases">
        <title>Whole genome shotgun sequence of Chitinophaga cymbidii NBRC 109752.</title>
        <authorList>
            <person name="Hosoyama A."/>
            <person name="Uohara A."/>
            <person name="Ohji S."/>
            <person name="Ichikawa N."/>
        </authorList>
    </citation>
    <scope>NUCLEOTIDE SEQUENCE [LARGE SCALE GENOMIC DNA]</scope>
    <source>
        <strain evidence="3 4">NBRC 109752</strain>
    </source>
</reference>
<dbReference type="Gene3D" id="2.60.120.560">
    <property type="entry name" value="Exo-inulinase, domain 1"/>
    <property type="match status" value="1"/>
</dbReference>
<organism evidence="3 4">
    <name type="scientific">Chitinophaga cymbidii</name>
    <dbReference type="NCBI Taxonomy" id="1096750"/>
    <lineage>
        <taxon>Bacteria</taxon>
        <taxon>Pseudomonadati</taxon>
        <taxon>Bacteroidota</taxon>
        <taxon>Chitinophagia</taxon>
        <taxon>Chitinophagales</taxon>
        <taxon>Chitinophagaceae</taxon>
        <taxon>Chitinophaga</taxon>
    </lineage>
</organism>
<evidence type="ECO:0000313" key="3">
    <source>
        <dbReference type="EMBL" id="GEP94419.1"/>
    </source>
</evidence>
<comment type="caution">
    <text evidence="3">The sequence shown here is derived from an EMBL/GenBank/DDBJ whole genome shotgun (WGS) entry which is preliminary data.</text>
</comment>
<dbReference type="OrthoDB" id="659240at2"/>
<sequence length="241" mass="26354">MKRFISSALLLGVLAGCASTQAQNGGPSLTSKEKKAGWKLLFDGKTTAGWRGFKKQEAPSAWKIQDGALYLDVAAKKAGASGGDLMTVDQFENYELELEWKIAEAGNSGIIFSVQEGDQYGATYSTGPEMQVIDDDKHPDGKNVKHNAGELYDLIAAPARYAKPVGEWNKAKIIKKDGHLTLFLNGKKTAETTMGTPEWDQLVANSKFKTWKGFGAFAKGHIALQDHGDGVWYRNIKIREL</sequence>
<dbReference type="AlphaFoldDB" id="A0A512RFD1"/>
<dbReference type="Proteomes" id="UP000321436">
    <property type="component" value="Unassembled WGS sequence"/>
</dbReference>
<feature type="signal peptide" evidence="1">
    <location>
        <begin position="1"/>
        <end position="22"/>
    </location>
</feature>
<proteinExistence type="predicted"/>
<name>A0A512RFD1_9BACT</name>
<evidence type="ECO:0000259" key="2">
    <source>
        <dbReference type="Pfam" id="PF06439"/>
    </source>
</evidence>
<dbReference type="InterPro" id="IPR010496">
    <property type="entry name" value="AL/BT2_dom"/>
</dbReference>
<protein>
    <submittedName>
        <fullName evidence="3">Glycosyl hydrolase</fullName>
    </submittedName>
</protein>